<dbReference type="Proteomes" id="UP000176527">
    <property type="component" value="Unassembled WGS sequence"/>
</dbReference>
<dbReference type="InterPro" id="IPR015797">
    <property type="entry name" value="NUDIX_hydrolase-like_dom_sf"/>
</dbReference>
<dbReference type="InterPro" id="IPR000086">
    <property type="entry name" value="NUDIX_hydrolase_dom"/>
</dbReference>
<dbReference type="PROSITE" id="PS51462">
    <property type="entry name" value="NUDIX"/>
    <property type="match status" value="1"/>
</dbReference>
<dbReference type="SUPFAM" id="SSF55811">
    <property type="entry name" value="Nudix"/>
    <property type="match status" value="1"/>
</dbReference>
<protein>
    <recommendedName>
        <fullName evidence="1">Nudix hydrolase domain-containing protein</fullName>
    </recommendedName>
</protein>
<feature type="domain" description="Nudix hydrolase" evidence="1">
    <location>
        <begin position="1"/>
        <end position="139"/>
    </location>
</feature>
<proteinExistence type="predicted"/>
<evidence type="ECO:0000313" key="2">
    <source>
        <dbReference type="EMBL" id="OGE38892.1"/>
    </source>
</evidence>
<reference evidence="2 3" key="1">
    <citation type="journal article" date="2016" name="Nat. Commun.">
        <title>Thousands of microbial genomes shed light on interconnected biogeochemical processes in an aquifer system.</title>
        <authorList>
            <person name="Anantharaman K."/>
            <person name="Brown C.T."/>
            <person name="Hug L.A."/>
            <person name="Sharon I."/>
            <person name="Castelle C.J."/>
            <person name="Probst A.J."/>
            <person name="Thomas B.C."/>
            <person name="Singh A."/>
            <person name="Wilkins M.J."/>
            <person name="Karaoz U."/>
            <person name="Brodie E.L."/>
            <person name="Williams K.H."/>
            <person name="Hubbard S.S."/>
            <person name="Banfield J.F."/>
        </authorList>
    </citation>
    <scope>NUCLEOTIDE SEQUENCE [LARGE SCALE GENOMIC DNA]</scope>
</reference>
<evidence type="ECO:0000259" key="1">
    <source>
        <dbReference type="PROSITE" id="PS51462"/>
    </source>
</evidence>
<dbReference type="EMBL" id="MFDE01000010">
    <property type="protein sequence ID" value="OGE38892.1"/>
    <property type="molecule type" value="Genomic_DNA"/>
</dbReference>
<dbReference type="AlphaFoldDB" id="A0A1F5KD72"/>
<evidence type="ECO:0000313" key="3">
    <source>
        <dbReference type="Proteomes" id="UP000176527"/>
    </source>
</evidence>
<comment type="caution">
    <text evidence="2">The sequence shown here is derived from an EMBL/GenBank/DDBJ whole genome shotgun (WGS) entry which is preliminary data.</text>
</comment>
<dbReference type="Gene3D" id="3.90.79.10">
    <property type="entry name" value="Nucleoside Triphosphate Pyrophosphohydrolase"/>
    <property type="match status" value="1"/>
</dbReference>
<dbReference type="Pfam" id="PF00293">
    <property type="entry name" value="NUDIX"/>
    <property type="match status" value="1"/>
</dbReference>
<organism evidence="2 3">
    <name type="scientific">Candidatus Daviesbacteria bacterium RIFCSPHIGHO2_12_FULL_37_11</name>
    <dbReference type="NCBI Taxonomy" id="1797777"/>
    <lineage>
        <taxon>Bacteria</taxon>
        <taxon>Candidatus Daviesiibacteriota</taxon>
    </lineage>
</organism>
<name>A0A1F5KD72_9BACT</name>
<gene>
    <name evidence="2" type="ORF">A3F00_01390</name>
</gene>
<accession>A0A1F5KD72</accession>
<sequence length="146" mass="17019">MKPKETKIFVGQKAFIKKGDKVLVLKDPFYIVGSQNTGLDFPGGRFRWGGNPEDELIREVIEETGLKIKINKPFTVWTNKKSLHKIIKKQIFLIGYLCEYVSGDIILSEEHESFEWVDKKSYKKWDDGSDYFKALDEYFKIKETDG</sequence>